<keyword evidence="2" id="KW-1185">Reference proteome</keyword>
<evidence type="ECO:0008006" key="3">
    <source>
        <dbReference type="Google" id="ProtNLM"/>
    </source>
</evidence>
<dbReference type="OrthoDB" id="1807498at2"/>
<accession>A0A140LCL4</accession>
<proteinExistence type="predicted"/>
<dbReference type="Gene3D" id="3.30.2220.30">
    <property type="match status" value="1"/>
</dbReference>
<dbReference type="EMBL" id="LOEE01000006">
    <property type="protein sequence ID" value="KXG78289.1"/>
    <property type="molecule type" value="Genomic_DNA"/>
</dbReference>
<comment type="caution">
    <text evidence="1">The sequence shown here is derived from an EMBL/GenBank/DDBJ whole genome shotgun (WGS) entry which is preliminary data.</text>
</comment>
<organism evidence="1 2">
    <name type="scientific">Thermotalea metallivorans</name>
    <dbReference type="NCBI Taxonomy" id="520762"/>
    <lineage>
        <taxon>Bacteria</taxon>
        <taxon>Bacillati</taxon>
        <taxon>Bacillota</taxon>
        <taxon>Clostridia</taxon>
        <taxon>Peptostreptococcales</taxon>
        <taxon>Thermotaleaceae</taxon>
        <taxon>Thermotalea</taxon>
    </lineage>
</organism>
<dbReference type="Pfam" id="PF08890">
    <property type="entry name" value="Phage_TAC_5"/>
    <property type="match status" value="1"/>
</dbReference>
<dbReference type="Proteomes" id="UP000070456">
    <property type="component" value="Unassembled WGS sequence"/>
</dbReference>
<dbReference type="RefSeq" id="WP_068554309.1">
    <property type="nucleotide sequence ID" value="NZ_LOEE01000006.1"/>
</dbReference>
<gene>
    <name evidence="1" type="ORF">AN619_02640</name>
</gene>
<name>A0A140LCL4_9FIRM</name>
<dbReference type="InterPro" id="IPR014986">
    <property type="entry name" value="XkdN-like"/>
</dbReference>
<evidence type="ECO:0000313" key="1">
    <source>
        <dbReference type="EMBL" id="KXG78289.1"/>
    </source>
</evidence>
<dbReference type="AlphaFoldDB" id="A0A140LCL4"/>
<dbReference type="STRING" id="520762.AN619_02640"/>
<protein>
    <recommendedName>
        <fullName evidence="3">Phage portal protein</fullName>
    </recommendedName>
</protein>
<sequence>MSGLSAFFAENIAQNETIKYVVSKRFTENGKPIEWEIKAITSDEDEAIRKLCTRKVPVPGKKNVFTQEIDFNKYLGMLAVACTVYPNLNDASLQDSYKVMGADNLLKKMLLPGEYADYLKKIQEINGFETSMEDLVDEVKN</sequence>
<evidence type="ECO:0000313" key="2">
    <source>
        <dbReference type="Proteomes" id="UP000070456"/>
    </source>
</evidence>
<reference evidence="1 2" key="1">
    <citation type="submission" date="2015-12" db="EMBL/GenBank/DDBJ databases">
        <title>Draft genome sequence of the thermoanaerobe Thermotalea metallivorans, an isolate from the runoff channel of the Great Artesian Basin, Australia.</title>
        <authorList>
            <person name="Patel B.K."/>
        </authorList>
    </citation>
    <scope>NUCLEOTIDE SEQUENCE [LARGE SCALE GENOMIC DNA]</scope>
    <source>
        <strain evidence="1 2">B2-1</strain>
    </source>
</reference>
<dbReference type="InterPro" id="IPR038559">
    <property type="entry name" value="XkdN-like_sf"/>
</dbReference>